<dbReference type="OrthoDB" id="27073at2759"/>
<keyword evidence="9" id="KW-1185">Reference proteome</keyword>
<dbReference type="EMBL" id="JACGCM010002238">
    <property type="protein sequence ID" value="KAF6142827.1"/>
    <property type="molecule type" value="Genomic_DNA"/>
</dbReference>
<dbReference type="InterPro" id="IPR001373">
    <property type="entry name" value="Cullin_N"/>
</dbReference>
<evidence type="ECO:0000259" key="7">
    <source>
        <dbReference type="Pfam" id="PF00888"/>
    </source>
</evidence>
<evidence type="ECO:0000256" key="1">
    <source>
        <dbReference type="ARBA" id="ARBA00004906"/>
    </source>
</evidence>
<gene>
    <name evidence="8" type="ORF">GIB67_002691</name>
</gene>
<keyword evidence="4" id="KW-0833">Ubl conjugation pathway</keyword>
<comment type="similarity">
    <text evidence="2">Belongs to the cullin family.</text>
</comment>
<evidence type="ECO:0000256" key="5">
    <source>
        <dbReference type="ARBA" id="ARBA00022843"/>
    </source>
</evidence>
<sequence length="494" mass="56595">MGGNLYQRIENECEAHILKAVESLVGQSPDLVVFLSLVEKCWQDLCDQMLMIRGVKYMQQSDVPEYLKHVELRLHGENERCFLYLDESTRKPLVATAERQLLERHTSAILDKGFTMLMDGNRIEDLRRMYVLFSRVNAFESLRQALSSYIRGTGQGMVMDEEKDKDLVSSILVFKASLDTIWEESFSRNEVFSITIKDAFEHLINLRQARAQSYQIVRWGLEVDVESEDKFANSRDEEGFLDDQRGHGSQQRQWASGNGSTTENKYWDDSNQRGHVNRYGFHDRRGQSRKVLPSNFGSRSRNDGFQACPGIGSTRYGQQPQRGQSRKVLPSNFGSRSRNDGFQACSGIGSTRYGQQPQYGTQGYKYQGNQENQVANAIILAFQNLNSDAKINLSNFDGKSDVDSFIDWLNRVDKMLAFKKCIGQRAVSLVETQLIGYALNWWESVQQLLVSGGDNYVTDWEVMRGEVMTRFIPSTYEEESFAKLQTLRHARNRG</sequence>
<dbReference type="InterPro" id="IPR016159">
    <property type="entry name" value="Cullin_repeat-like_dom_sf"/>
</dbReference>
<dbReference type="GO" id="GO:0031625">
    <property type="term" value="F:ubiquitin protein ligase binding"/>
    <property type="evidence" value="ECO:0007669"/>
    <property type="project" value="InterPro"/>
</dbReference>
<feature type="domain" description="Cullin N-terminal" evidence="7">
    <location>
        <begin position="56"/>
        <end position="209"/>
    </location>
</feature>
<dbReference type="FunFam" id="1.20.1310.10:FF:000004">
    <property type="entry name" value="Cullin 4B"/>
    <property type="match status" value="1"/>
</dbReference>
<reference evidence="8 9" key="1">
    <citation type="journal article" date="2020" name="IScience">
        <title>Genome Sequencing of the Endangered Kingdonia uniflora (Circaeasteraceae, Ranunculales) Reveals Potential Mechanisms of Evolutionary Specialization.</title>
        <authorList>
            <person name="Sun Y."/>
            <person name="Deng T."/>
            <person name="Zhang A."/>
            <person name="Moore M.J."/>
            <person name="Landis J.B."/>
            <person name="Lin N."/>
            <person name="Zhang H."/>
            <person name="Zhang X."/>
            <person name="Huang J."/>
            <person name="Zhang X."/>
            <person name="Sun H."/>
            <person name="Wang H."/>
        </authorList>
    </citation>
    <scope>NUCLEOTIDE SEQUENCE [LARGE SCALE GENOMIC DNA]</scope>
    <source>
        <strain evidence="8">TB1705</strain>
        <tissue evidence="8">Leaf</tissue>
    </source>
</reference>
<dbReference type="Gene3D" id="1.20.1310.10">
    <property type="entry name" value="Cullin Repeats"/>
    <property type="match status" value="2"/>
</dbReference>
<evidence type="ECO:0000313" key="9">
    <source>
        <dbReference type="Proteomes" id="UP000541444"/>
    </source>
</evidence>
<comment type="pathway">
    <text evidence="1">Protein modification; protein ubiquitination.</text>
</comment>
<proteinExistence type="inferred from homology"/>
<dbReference type="PANTHER" id="PTHR11932">
    <property type="entry name" value="CULLIN"/>
    <property type="match status" value="1"/>
</dbReference>
<comment type="caution">
    <text evidence="8">The sequence shown here is derived from an EMBL/GenBank/DDBJ whole genome shotgun (WGS) entry which is preliminary data.</text>
</comment>
<dbReference type="GO" id="GO:0006511">
    <property type="term" value="P:ubiquitin-dependent protein catabolic process"/>
    <property type="evidence" value="ECO:0007669"/>
    <property type="project" value="InterPro"/>
</dbReference>
<evidence type="ECO:0000256" key="4">
    <source>
        <dbReference type="ARBA" id="ARBA00022786"/>
    </source>
</evidence>
<organism evidence="8 9">
    <name type="scientific">Kingdonia uniflora</name>
    <dbReference type="NCBI Taxonomy" id="39325"/>
    <lineage>
        <taxon>Eukaryota</taxon>
        <taxon>Viridiplantae</taxon>
        <taxon>Streptophyta</taxon>
        <taxon>Embryophyta</taxon>
        <taxon>Tracheophyta</taxon>
        <taxon>Spermatophyta</taxon>
        <taxon>Magnoliopsida</taxon>
        <taxon>Ranunculales</taxon>
        <taxon>Circaeasteraceae</taxon>
        <taxon>Kingdonia</taxon>
    </lineage>
</organism>
<feature type="compositionally biased region" description="Polar residues" evidence="6">
    <location>
        <begin position="247"/>
        <end position="264"/>
    </location>
</feature>
<feature type="region of interest" description="Disordered" evidence="6">
    <location>
        <begin position="232"/>
        <end position="340"/>
    </location>
</feature>
<feature type="compositionally biased region" description="Basic and acidic residues" evidence="6">
    <location>
        <begin position="232"/>
        <end position="246"/>
    </location>
</feature>
<evidence type="ECO:0000256" key="6">
    <source>
        <dbReference type="SAM" id="MobiDB-lite"/>
    </source>
</evidence>
<keyword evidence="5" id="KW-0832">Ubl conjugation</keyword>
<dbReference type="InterPro" id="IPR045093">
    <property type="entry name" value="Cullin"/>
</dbReference>
<dbReference type="Pfam" id="PF00888">
    <property type="entry name" value="Cullin"/>
    <property type="match status" value="1"/>
</dbReference>
<dbReference type="SUPFAM" id="SSF74788">
    <property type="entry name" value="Cullin repeat-like"/>
    <property type="match status" value="1"/>
</dbReference>
<accession>A0A7J7LJL7</accession>
<keyword evidence="3" id="KW-1017">Isopeptide bond</keyword>
<name>A0A7J7LJL7_9MAGN</name>
<evidence type="ECO:0000256" key="2">
    <source>
        <dbReference type="ARBA" id="ARBA00006019"/>
    </source>
</evidence>
<evidence type="ECO:0000313" key="8">
    <source>
        <dbReference type="EMBL" id="KAF6142827.1"/>
    </source>
</evidence>
<dbReference type="Proteomes" id="UP000541444">
    <property type="component" value="Unassembled WGS sequence"/>
</dbReference>
<dbReference type="AlphaFoldDB" id="A0A7J7LJL7"/>
<protein>
    <recommendedName>
        <fullName evidence="7">Cullin N-terminal domain-containing protein</fullName>
    </recommendedName>
</protein>
<evidence type="ECO:0000256" key="3">
    <source>
        <dbReference type="ARBA" id="ARBA00022499"/>
    </source>
</evidence>